<dbReference type="Proteomes" id="UP000236884">
    <property type="component" value="Chromosome"/>
</dbReference>
<evidence type="ECO:0000259" key="6">
    <source>
        <dbReference type="PROSITE" id="PS50109"/>
    </source>
</evidence>
<dbReference type="InterPro" id="IPR000014">
    <property type="entry name" value="PAS"/>
</dbReference>
<dbReference type="InterPro" id="IPR036097">
    <property type="entry name" value="HisK_dim/P_sf"/>
</dbReference>
<dbReference type="InterPro" id="IPR036890">
    <property type="entry name" value="HATPase_C_sf"/>
</dbReference>
<dbReference type="CDD" id="cd00082">
    <property type="entry name" value="HisKA"/>
    <property type="match status" value="1"/>
</dbReference>
<dbReference type="Gene3D" id="3.30.450.20">
    <property type="entry name" value="PAS domain"/>
    <property type="match status" value="1"/>
</dbReference>
<evidence type="ECO:0000256" key="3">
    <source>
        <dbReference type="ARBA" id="ARBA00022553"/>
    </source>
</evidence>
<reference evidence="8 9" key="1">
    <citation type="submission" date="2015-08" db="EMBL/GenBank/DDBJ databases">
        <title>Investigation of the bacterial diversity of lava forest soil.</title>
        <authorList>
            <person name="Lee J.S."/>
        </authorList>
    </citation>
    <scope>NUCLEOTIDE SEQUENCE [LARGE SCALE GENOMIC DNA]</scope>
    <source>
        <strain evidence="8 9">GJW-30</strain>
    </source>
</reference>
<dbReference type="RefSeq" id="WP_245408526.1">
    <property type="nucleotide sequence ID" value="NZ_AP014946.1"/>
</dbReference>
<keyword evidence="3 4" id="KW-0597">Phosphoprotein</keyword>
<dbReference type="EMBL" id="AP014946">
    <property type="protein sequence ID" value="BAT60535.1"/>
    <property type="molecule type" value="Genomic_DNA"/>
</dbReference>
<keyword evidence="5" id="KW-0175">Coiled coil</keyword>
<dbReference type="InterPro" id="IPR013656">
    <property type="entry name" value="PAS_4"/>
</dbReference>
<dbReference type="KEGG" id="vgo:GJW-30_1_03081"/>
<proteinExistence type="predicted"/>
<feature type="domain" description="Histidine kinase" evidence="6">
    <location>
        <begin position="311"/>
        <end position="523"/>
    </location>
</feature>
<dbReference type="Pfam" id="PF08448">
    <property type="entry name" value="PAS_4"/>
    <property type="match status" value="1"/>
</dbReference>
<dbReference type="GO" id="GO:0000155">
    <property type="term" value="F:phosphorelay sensor kinase activity"/>
    <property type="evidence" value="ECO:0007669"/>
    <property type="project" value="InterPro"/>
</dbReference>
<dbReference type="PROSITE" id="PS50110">
    <property type="entry name" value="RESPONSE_REGULATORY"/>
    <property type="match status" value="1"/>
</dbReference>
<evidence type="ECO:0000256" key="1">
    <source>
        <dbReference type="ARBA" id="ARBA00000085"/>
    </source>
</evidence>
<dbReference type="Pfam" id="PF02518">
    <property type="entry name" value="HATPase_c"/>
    <property type="match status" value="1"/>
</dbReference>
<gene>
    <name evidence="8" type="ORF">GJW-30_1_03081</name>
</gene>
<evidence type="ECO:0000256" key="2">
    <source>
        <dbReference type="ARBA" id="ARBA00012438"/>
    </source>
</evidence>
<evidence type="ECO:0000256" key="4">
    <source>
        <dbReference type="PROSITE-ProRule" id="PRU00169"/>
    </source>
</evidence>
<dbReference type="SUPFAM" id="SSF47384">
    <property type="entry name" value="Homodimeric domain of signal transducing histidine kinase"/>
    <property type="match status" value="1"/>
</dbReference>
<evidence type="ECO:0000256" key="5">
    <source>
        <dbReference type="SAM" id="Coils"/>
    </source>
</evidence>
<accession>A0A0S3PX82</accession>
<dbReference type="InterPro" id="IPR004358">
    <property type="entry name" value="Sig_transdc_His_kin-like_C"/>
</dbReference>
<dbReference type="SMART" id="SM00387">
    <property type="entry name" value="HATPase_c"/>
    <property type="match status" value="1"/>
</dbReference>
<comment type="catalytic activity">
    <reaction evidence="1">
        <text>ATP + protein L-histidine = ADP + protein N-phospho-L-histidine.</text>
        <dbReference type="EC" id="2.7.13.3"/>
    </reaction>
</comment>
<dbReference type="SMART" id="SM00448">
    <property type="entry name" value="REC"/>
    <property type="match status" value="1"/>
</dbReference>
<dbReference type="PROSITE" id="PS50109">
    <property type="entry name" value="HIS_KIN"/>
    <property type="match status" value="1"/>
</dbReference>
<keyword evidence="9" id="KW-1185">Reference proteome</keyword>
<dbReference type="InterPro" id="IPR011006">
    <property type="entry name" value="CheY-like_superfamily"/>
</dbReference>
<dbReference type="PANTHER" id="PTHR43065">
    <property type="entry name" value="SENSOR HISTIDINE KINASE"/>
    <property type="match status" value="1"/>
</dbReference>
<evidence type="ECO:0000259" key="7">
    <source>
        <dbReference type="PROSITE" id="PS50110"/>
    </source>
</evidence>
<dbReference type="InterPro" id="IPR035965">
    <property type="entry name" value="PAS-like_dom_sf"/>
</dbReference>
<sequence length="660" mass="73096">MKRSTLSEDAIILAPNGRDADVAANILREAKLPADSCKSLSDMIERLNLGGAFIVVTEEALRDQDLAPLVAWLDDQEEWSDLPFILLTRSGGGLERNPAARRFLDTLGNVTFLERPFHPTTLVSLARSALRARRRQYDARSRLQELRENNETLESRVAQAIAERKVLADIVEGTDAYVQVADANYRWLAVNRAAAQEFERIFGVNPRIGQSMLDALSDWPEHQRDVERVWKRALAGEEFVEVAEFGDHTRDRRSYEMKFNVLRDRDGRQIGAYQFVYDVTDRLAADRRLAETEDALRQSQKMEAVGQLTGGVAHDFNNLLTIIKSSTDLLRRPSLPDERRIRYVDAISETVDRASKLTSQLLAFARRQSLKPETFDVNDRITSVVEMLRTLVGSRIEIETVLGDPQFIHADATQFETALINIAVNARDAMNGEGRLVVAVRALSVDKPHTDVAISVSDTGGGIAPETIAHIFDPFFTTKEVGKGTGLGLSQVYGFAKQSGGDVQVESELGRGTTFTILLPRANEADLKVDPAEQGEDAAAFDGTGRRVLVVEDNADVGTFSSQLLQDLGYKTKMVSNADEALALLAHEADFDIVFSDVVMPGMSGVDLGHEINRLYPRLPVVLTSGYSDVLAQEGPHGFELVKKPYSADELSRVLRRCLA</sequence>
<feature type="modified residue" description="4-aspartylphosphate" evidence="4">
    <location>
        <position position="597"/>
    </location>
</feature>
<dbReference type="PRINTS" id="PR00344">
    <property type="entry name" value="BCTRLSENSOR"/>
</dbReference>
<dbReference type="SUPFAM" id="SSF55874">
    <property type="entry name" value="ATPase domain of HSP90 chaperone/DNA topoisomerase II/histidine kinase"/>
    <property type="match status" value="1"/>
</dbReference>
<dbReference type="SUPFAM" id="SSF55785">
    <property type="entry name" value="PYP-like sensor domain (PAS domain)"/>
    <property type="match status" value="1"/>
</dbReference>
<dbReference type="Pfam" id="PF00512">
    <property type="entry name" value="HisKA"/>
    <property type="match status" value="1"/>
</dbReference>
<dbReference type="InterPro" id="IPR005467">
    <property type="entry name" value="His_kinase_dom"/>
</dbReference>
<dbReference type="SMART" id="SM00388">
    <property type="entry name" value="HisKA"/>
    <property type="match status" value="1"/>
</dbReference>
<dbReference type="Gene3D" id="3.40.50.2300">
    <property type="match status" value="1"/>
</dbReference>
<dbReference type="AlphaFoldDB" id="A0A0S3PX82"/>
<evidence type="ECO:0000313" key="9">
    <source>
        <dbReference type="Proteomes" id="UP000236884"/>
    </source>
</evidence>
<dbReference type="PANTHER" id="PTHR43065:SF49">
    <property type="entry name" value="HISTIDINE KINASE"/>
    <property type="match status" value="1"/>
</dbReference>
<dbReference type="EC" id="2.7.13.3" evidence="2"/>
<dbReference type="InterPro" id="IPR003594">
    <property type="entry name" value="HATPase_dom"/>
</dbReference>
<dbReference type="InterPro" id="IPR001789">
    <property type="entry name" value="Sig_transdc_resp-reg_receiver"/>
</dbReference>
<dbReference type="SUPFAM" id="SSF52172">
    <property type="entry name" value="CheY-like"/>
    <property type="match status" value="2"/>
</dbReference>
<dbReference type="InterPro" id="IPR003661">
    <property type="entry name" value="HisK_dim/P_dom"/>
</dbReference>
<dbReference type="Pfam" id="PF00072">
    <property type="entry name" value="Response_reg"/>
    <property type="match status" value="1"/>
</dbReference>
<feature type="coiled-coil region" evidence="5">
    <location>
        <begin position="136"/>
        <end position="163"/>
    </location>
</feature>
<protein>
    <recommendedName>
        <fullName evidence="2">histidine kinase</fullName>
        <ecNumber evidence="2">2.7.13.3</ecNumber>
    </recommendedName>
</protein>
<name>A0A0S3PX82_9BRAD</name>
<feature type="domain" description="Response regulatory" evidence="7">
    <location>
        <begin position="547"/>
        <end position="659"/>
    </location>
</feature>
<dbReference type="NCBIfam" id="TIGR00229">
    <property type="entry name" value="sensory_box"/>
    <property type="match status" value="1"/>
</dbReference>
<evidence type="ECO:0000313" key="8">
    <source>
        <dbReference type="EMBL" id="BAT60535.1"/>
    </source>
</evidence>
<organism evidence="8 9">
    <name type="scientific">Variibacter gotjawalensis</name>
    <dbReference type="NCBI Taxonomy" id="1333996"/>
    <lineage>
        <taxon>Bacteria</taxon>
        <taxon>Pseudomonadati</taxon>
        <taxon>Pseudomonadota</taxon>
        <taxon>Alphaproteobacteria</taxon>
        <taxon>Hyphomicrobiales</taxon>
        <taxon>Nitrobacteraceae</taxon>
        <taxon>Variibacter</taxon>
    </lineage>
</organism>
<dbReference type="Gene3D" id="1.10.287.130">
    <property type="match status" value="1"/>
</dbReference>
<dbReference type="Gene3D" id="3.30.565.10">
    <property type="entry name" value="Histidine kinase-like ATPase, C-terminal domain"/>
    <property type="match status" value="1"/>
</dbReference>